<accession>A0ABN9T761</accession>
<evidence type="ECO:0008006" key="4">
    <source>
        <dbReference type="Google" id="ProtNLM"/>
    </source>
</evidence>
<dbReference type="InterPro" id="IPR043502">
    <property type="entry name" value="DNA/RNA_pol_sf"/>
</dbReference>
<keyword evidence="3" id="KW-1185">Reference proteome</keyword>
<organism evidence="2 3">
    <name type="scientific">Prorocentrum cordatum</name>
    <dbReference type="NCBI Taxonomy" id="2364126"/>
    <lineage>
        <taxon>Eukaryota</taxon>
        <taxon>Sar</taxon>
        <taxon>Alveolata</taxon>
        <taxon>Dinophyceae</taxon>
        <taxon>Prorocentrales</taxon>
        <taxon>Prorocentraceae</taxon>
        <taxon>Prorocentrum</taxon>
    </lineage>
</organism>
<dbReference type="Proteomes" id="UP001189429">
    <property type="component" value="Unassembled WGS sequence"/>
</dbReference>
<feature type="non-terminal residue" evidence="2">
    <location>
        <position position="1073"/>
    </location>
</feature>
<dbReference type="SUPFAM" id="SSF56672">
    <property type="entry name" value="DNA/RNA polymerases"/>
    <property type="match status" value="1"/>
</dbReference>
<name>A0ABN9T761_9DINO</name>
<feature type="region of interest" description="Disordered" evidence="1">
    <location>
        <begin position="724"/>
        <end position="836"/>
    </location>
</feature>
<evidence type="ECO:0000313" key="2">
    <source>
        <dbReference type="EMBL" id="CAK0840930.1"/>
    </source>
</evidence>
<evidence type="ECO:0000256" key="1">
    <source>
        <dbReference type="SAM" id="MobiDB-lite"/>
    </source>
</evidence>
<gene>
    <name evidence="2" type="ORF">PCOR1329_LOCUS36256</name>
</gene>
<feature type="compositionally biased region" description="Pro residues" evidence="1">
    <location>
        <begin position="779"/>
        <end position="789"/>
    </location>
</feature>
<proteinExistence type="predicted"/>
<dbReference type="EMBL" id="CAUYUJ010014412">
    <property type="protein sequence ID" value="CAK0840930.1"/>
    <property type="molecule type" value="Genomic_DNA"/>
</dbReference>
<reference evidence="2" key="1">
    <citation type="submission" date="2023-10" db="EMBL/GenBank/DDBJ databases">
        <authorList>
            <person name="Chen Y."/>
            <person name="Shah S."/>
            <person name="Dougan E. K."/>
            <person name="Thang M."/>
            <person name="Chan C."/>
        </authorList>
    </citation>
    <scope>NUCLEOTIDE SEQUENCE [LARGE SCALE GENOMIC DNA]</scope>
</reference>
<sequence length="1073" mass="118020">GRPAGDEQPSCEVGVDLLKLFPLPRLPDIRSRDGRPQSRGGGRLAGRARCDFSDAVGVLNWFANRQHTGVKPNFDQQRVHARILDIVADSTPPQETAIPSPRAAFNELLHGRSVYDESAGRNIGRLRNVGQIPLPIRPRRLYVRFIRLLRSKGVLVFPDESERREEVGVFYVAKKSDQFRMIVDARKSNLHFTSPPGVALVTAEGLARVAVGLDGSSMTGAAEGFTLGTSDISDAFHRFRIDRGLSGYFCTRPALAGEVGLAGTKLGGRRLEADARLVPACAALPMGFTWSRFFCQEVGESMMSDAPELAGVPRMSDWGPTTVLQPARPLDHGGGAQYTYVDDLGVLGFDAAAVAECLGATATRFNQAGLVTHETELQEGRGETLGCVLDGKALSTRRTAKRYWRVRQGLSWALWCRALPGWAWEVVIGHCTYCAMCYRDLLPAFTAVYKFIAANYSQGAALWASARAELVAFRGLMPLLRGDWALPWSKLACLSDASEHGCAVSASLFGEAEVKKIGRVQERSRFRRLGGHSARAHFFAMNGITMTLGGALKPVTELEEGDVVADDAEWGVNPAVEEMPAGIFMGARWIEIVARGWHNTTEDIYVYESRALLRAVEIQCSLSPSVGEHLVVMSDNLPAVLCSERRRAKNYVVLSCIRRAVALCLALNRWVTTTAVEQRIVGLLNMKRSIVEHTSIIIKHMSAMAQHMKRNIIEHMKQNIAEHMNRGGPWQLPPQAPRARHALMSQRQRRLRPDSVDGAPAPERPERRARRSRAMSPSALPPPLAPPPGAASVLQRRRSLVPPPGLAARLLRPPPIARAESGENDATTNPEDGKEASCPLVVDSVVDAAPVHYTNGLPEEKRGANRGDVLLSALLHFQPQYGKFGISRPPRAWRALKGLLTIQRRDLAKPVKGGVDEWFLILSPGSRGATRKNRAQDEGIRLANKLCPWLPRVASSLAPGTPVSRVSPHSHPELVAEPNRTRARLGHHSPVRYQGRHAGASVDLRGRHRDHPELMKRREWQYKSSPKWCENAVSSNLSVSMLMPTQAAQFKKTDAQLEALSFNRVAAQPFVPR</sequence>
<protein>
    <recommendedName>
        <fullName evidence="4">RNA-directed RNA polymerase</fullName>
    </recommendedName>
</protein>
<evidence type="ECO:0000313" key="3">
    <source>
        <dbReference type="Proteomes" id="UP001189429"/>
    </source>
</evidence>
<comment type="caution">
    <text evidence="2">The sequence shown here is derived from an EMBL/GenBank/DDBJ whole genome shotgun (WGS) entry which is preliminary data.</text>
</comment>
<feature type="non-terminal residue" evidence="2">
    <location>
        <position position="1"/>
    </location>
</feature>